<dbReference type="Proteomes" id="UP000054498">
    <property type="component" value="Unassembled WGS sequence"/>
</dbReference>
<dbReference type="SMART" id="SM00645">
    <property type="entry name" value="Pept_C1"/>
    <property type="match status" value="1"/>
</dbReference>
<dbReference type="Pfam" id="PF00396">
    <property type="entry name" value="Granulin"/>
    <property type="match status" value="1"/>
</dbReference>
<evidence type="ECO:0000256" key="2">
    <source>
        <dbReference type="ARBA" id="ARBA00022807"/>
    </source>
</evidence>
<dbReference type="PANTHER" id="PTHR12411">
    <property type="entry name" value="CYSTEINE PROTEASE FAMILY C1-RELATED"/>
    <property type="match status" value="1"/>
</dbReference>
<dbReference type="InterPro" id="IPR025660">
    <property type="entry name" value="Pept_his_AS"/>
</dbReference>
<dbReference type="RefSeq" id="XP_013906503.1">
    <property type="nucleotide sequence ID" value="XM_014051049.1"/>
</dbReference>
<accession>A0A0D2LMB6</accession>
<dbReference type="STRING" id="145388.A0A0D2LMB6"/>
<feature type="domain" description="Peptidase C1A papain C-terminal" evidence="6">
    <location>
        <begin position="87"/>
        <end position="306"/>
    </location>
</feature>
<keyword evidence="2" id="KW-0378">Hydrolase</keyword>
<reference evidence="7 8" key="1">
    <citation type="journal article" date="2013" name="BMC Genomics">
        <title>Reconstruction of the lipid metabolism for the microalga Monoraphidium neglectum from its genome sequence reveals characteristics suitable for biofuel production.</title>
        <authorList>
            <person name="Bogen C."/>
            <person name="Al-Dilaimi A."/>
            <person name="Albersmeier A."/>
            <person name="Wichmann J."/>
            <person name="Grundmann M."/>
            <person name="Rupp O."/>
            <person name="Lauersen K.J."/>
            <person name="Blifernez-Klassen O."/>
            <person name="Kalinowski J."/>
            <person name="Goesmann A."/>
            <person name="Mussgnug J.H."/>
            <person name="Kruse O."/>
        </authorList>
    </citation>
    <scope>NUCLEOTIDE SEQUENCE [LARGE SCALE GENOMIC DNA]</scope>
    <source>
        <strain evidence="7 8">SAG 48.87</strain>
    </source>
</reference>
<keyword evidence="8" id="KW-1185">Reference proteome</keyword>
<dbReference type="InterPro" id="IPR039417">
    <property type="entry name" value="Peptidase_C1A_papain-like"/>
</dbReference>
<organism evidence="7 8">
    <name type="scientific">Monoraphidium neglectum</name>
    <dbReference type="NCBI Taxonomy" id="145388"/>
    <lineage>
        <taxon>Eukaryota</taxon>
        <taxon>Viridiplantae</taxon>
        <taxon>Chlorophyta</taxon>
        <taxon>core chlorophytes</taxon>
        <taxon>Chlorophyceae</taxon>
        <taxon>CS clade</taxon>
        <taxon>Sphaeropleales</taxon>
        <taxon>Selenastraceae</taxon>
        <taxon>Monoraphidium</taxon>
    </lineage>
</organism>
<dbReference type="SMART" id="SM00277">
    <property type="entry name" value="GRAN"/>
    <property type="match status" value="1"/>
</dbReference>
<dbReference type="EMBL" id="KK100257">
    <property type="protein sequence ID" value="KIZ07484.1"/>
    <property type="molecule type" value="Genomic_DNA"/>
</dbReference>
<dbReference type="GO" id="GO:0006508">
    <property type="term" value="P:proteolysis"/>
    <property type="evidence" value="ECO:0007669"/>
    <property type="project" value="InterPro"/>
</dbReference>
<keyword evidence="2" id="KW-0788">Thiol protease</keyword>
<dbReference type="SUPFAM" id="SSF54001">
    <property type="entry name" value="Cysteine proteinases"/>
    <property type="match status" value="1"/>
</dbReference>
<keyword evidence="3" id="KW-1015">Disulfide bond</keyword>
<dbReference type="GeneID" id="25726589"/>
<dbReference type="GO" id="GO:0008234">
    <property type="term" value="F:cysteine-type peptidase activity"/>
    <property type="evidence" value="ECO:0007669"/>
    <property type="project" value="UniProtKB-KW"/>
</dbReference>
<protein>
    <submittedName>
        <fullName evidence="7">Uncharacterized protein</fullName>
    </submittedName>
</protein>
<evidence type="ECO:0000259" key="5">
    <source>
        <dbReference type="SMART" id="SM00277"/>
    </source>
</evidence>
<dbReference type="PROSITE" id="PS00640">
    <property type="entry name" value="THIOL_PROTEASE_ASN"/>
    <property type="match status" value="1"/>
</dbReference>
<dbReference type="Gene3D" id="2.10.25.160">
    <property type="entry name" value="Granulin"/>
    <property type="match status" value="1"/>
</dbReference>
<evidence type="ECO:0000256" key="4">
    <source>
        <dbReference type="ARBA" id="ARBA00023180"/>
    </source>
</evidence>
<dbReference type="PROSITE" id="PS00139">
    <property type="entry name" value="THIOL_PROTEASE_CYS"/>
    <property type="match status" value="1"/>
</dbReference>
<evidence type="ECO:0000256" key="1">
    <source>
        <dbReference type="ARBA" id="ARBA00008455"/>
    </source>
</evidence>
<proteinExistence type="inferred from homology"/>
<evidence type="ECO:0000259" key="6">
    <source>
        <dbReference type="SMART" id="SM00645"/>
    </source>
</evidence>
<dbReference type="PROSITE" id="PS00639">
    <property type="entry name" value="THIOL_PROTEASE_HIS"/>
    <property type="match status" value="1"/>
</dbReference>
<evidence type="ECO:0000313" key="8">
    <source>
        <dbReference type="Proteomes" id="UP000054498"/>
    </source>
</evidence>
<comment type="similarity">
    <text evidence="1">Belongs to the peptidase C1 family.</text>
</comment>
<sequence>MASLELPSKSASLLQLAVDDPRTAFGAWMSVHGKDYGKNYIMDLNEFADLTWKEFSATHLGFNGAASKAARAQRLGRAPFRHANVEAKERVDWREEGAVTEVKNQGACGSCWAFSATGAVEGINAIKTGKLVSLSEQELVDCDSTTGNAGCGGGLMDYAFEWIKTNGGLDTEGDYGYWSGWGFGTWCNKRKLHDRTVVTIDGYEDVPADDEDALRKAVTMQPVAVGICASSSMQFYKGGVIDKCCDELNHGVLAVGYGKDEATGEPYWLVKNSWSSTWGEAGFFRLKQGVGKGGLCGIATTASYPVKNHANPKVPSMCDAFGWQECPYGATCSCRWPFFFNLFCIRHDCCPVENGVGCADNEHCCPGEQPVCDTAQGLCYSEDGKTSSTWISKSPAKAAATNEEILAAAAAEDTARRGMVRRDGAGHMKPQGLAGSRVEQF</sequence>
<dbReference type="InterPro" id="IPR000169">
    <property type="entry name" value="Pept_cys_AS"/>
</dbReference>
<dbReference type="InterPro" id="IPR000668">
    <property type="entry name" value="Peptidase_C1A_C"/>
</dbReference>
<dbReference type="CDD" id="cd02248">
    <property type="entry name" value="Peptidase_C1A"/>
    <property type="match status" value="1"/>
</dbReference>
<feature type="domain" description="Granulins" evidence="5">
    <location>
        <begin position="318"/>
        <end position="379"/>
    </location>
</feature>
<name>A0A0D2LMB6_9CHLO</name>
<keyword evidence="2" id="KW-0645">Protease</keyword>
<dbReference type="KEGG" id="mng:MNEG_0471"/>
<gene>
    <name evidence="7" type="ORF">MNEG_0471</name>
</gene>
<dbReference type="InterPro" id="IPR037277">
    <property type="entry name" value="Granulin_sf"/>
</dbReference>
<dbReference type="PRINTS" id="PR00705">
    <property type="entry name" value="PAPAIN"/>
</dbReference>
<dbReference type="InterPro" id="IPR038765">
    <property type="entry name" value="Papain-like_cys_pep_sf"/>
</dbReference>
<dbReference type="AlphaFoldDB" id="A0A0D2LMB6"/>
<dbReference type="InterPro" id="IPR013128">
    <property type="entry name" value="Peptidase_C1A"/>
</dbReference>
<dbReference type="FunFam" id="3.90.70.10:FF:000332">
    <property type="entry name" value="Cathepsin L1"/>
    <property type="match status" value="1"/>
</dbReference>
<dbReference type="InterPro" id="IPR000118">
    <property type="entry name" value="Granulin"/>
</dbReference>
<dbReference type="OrthoDB" id="10253408at2759"/>
<dbReference type="Gene3D" id="3.90.70.10">
    <property type="entry name" value="Cysteine proteinases"/>
    <property type="match status" value="1"/>
</dbReference>
<keyword evidence="4" id="KW-0325">Glycoprotein</keyword>
<dbReference type="InterPro" id="IPR025661">
    <property type="entry name" value="Pept_asp_AS"/>
</dbReference>
<dbReference type="Pfam" id="PF00112">
    <property type="entry name" value="Peptidase_C1"/>
    <property type="match status" value="1"/>
</dbReference>
<evidence type="ECO:0000256" key="3">
    <source>
        <dbReference type="ARBA" id="ARBA00023157"/>
    </source>
</evidence>
<evidence type="ECO:0000313" key="7">
    <source>
        <dbReference type="EMBL" id="KIZ07484.1"/>
    </source>
</evidence>